<sequence>MIFGSKGLVFLFNASKKQRVPFVSLRVLSSVSGSSSSATVLLPQCLGELFARPPRLNSDVTVQGWIKAVRVQKNIAFMDISDGTTYQNLMCVIPPELASNLKTGESIQIRGLWCESKGGKQKYELKIPKDYKISDEFDNCIKVIGTVPENYPLQKKFHTQQFLRTIPHLRWKTNVLSSILRFRSHVETSLIAFFNEKNFIKTNPPLITSSDCEGAGELFKIESTSNEKNPTEKFFGKDSYLTVSTQLHLEVLCMALSRVWTLSPCFRAEESSTNRHLSEFWMLEAEIAFINDVRQLTKFSELMIKHVVRTLLDDSSEIGKNLIESRRGRAVEEAIKIREKWNFLLSKDEWDCITYTEAIDILQKAEADGIVKFKFKPTWGASLQSEHEKWLAGEYFKSPVSVTDYPIELKPFYMKINNDKKTVACFDLLVPEIGELVGGSIREHDLFKLSNEMTRRNMKVDDLNWYIDLRSNGSVPHGGFGMGFERLLCYLGNIENIRDVIPFPRSAETLDC</sequence>
<dbReference type="FunFam" id="3.30.930.10:FF:000016">
    <property type="entry name" value="Asparagine--tRNA ligase"/>
    <property type="match status" value="1"/>
</dbReference>
<gene>
    <name evidence="11" type="ORF">PACTADRAFT_49521</name>
</gene>
<reference evidence="12" key="1">
    <citation type="submission" date="2016-05" db="EMBL/GenBank/DDBJ databases">
        <title>Comparative genomics of biotechnologically important yeasts.</title>
        <authorList>
            <consortium name="DOE Joint Genome Institute"/>
            <person name="Riley R."/>
            <person name="Haridas S."/>
            <person name="Wolfe K.H."/>
            <person name="Lopes M.R."/>
            <person name="Hittinger C.T."/>
            <person name="Goker M."/>
            <person name="Salamov A."/>
            <person name="Wisecaver J."/>
            <person name="Long T.M."/>
            <person name="Aerts A.L."/>
            <person name="Barry K."/>
            <person name="Choi C."/>
            <person name="Clum A."/>
            <person name="Coughlan A.Y."/>
            <person name="Deshpande S."/>
            <person name="Douglass A.P."/>
            <person name="Hanson S.J."/>
            <person name="Klenk H.-P."/>
            <person name="Labutti K."/>
            <person name="Lapidus A."/>
            <person name="Lindquist E."/>
            <person name="Lipzen A."/>
            <person name="Meier-Kolthoff J.P."/>
            <person name="Ohm R.A."/>
            <person name="Otillar R.P."/>
            <person name="Pangilinan J."/>
            <person name="Peng Y."/>
            <person name="Rokas A."/>
            <person name="Rosa C.A."/>
            <person name="Scheuner C."/>
            <person name="Sibirny A.A."/>
            <person name="Slot J.C."/>
            <person name="Stielow J.B."/>
            <person name="Sun H."/>
            <person name="Kurtzman C.P."/>
            <person name="Blackwell M."/>
            <person name="Grigoriev I.V."/>
            <person name="Jeffries T.W."/>
        </authorList>
    </citation>
    <scope>NUCLEOTIDE SEQUENCE [LARGE SCALE GENOMIC DNA]</scope>
    <source>
        <strain evidence="12">NRRL Y-2460</strain>
    </source>
</reference>
<evidence type="ECO:0000256" key="9">
    <source>
        <dbReference type="ARBA" id="ARBA00068798"/>
    </source>
</evidence>
<evidence type="ECO:0000256" key="6">
    <source>
        <dbReference type="ARBA" id="ARBA00022917"/>
    </source>
</evidence>
<evidence type="ECO:0000256" key="8">
    <source>
        <dbReference type="ARBA" id="ARBA00029886"/>
    </source>
</evidence>
<dbReference type="Gene3D" id="3.30.930.10">
    <property type="entry name" value="Bira Bifunctional Protein, Domain 2"/>
    <property type="match status" value="1"/>
</dbReference>
<evidence type="ECO:0000259" key="10">
    <source>
        <dbReference type="PROSITE" id="PS50862"/>
    </source>
</evidence>
<dbReference type="InterPro" id="IPR004365">
    <property type="entry name" value="NA-bd_OB_tRNA"/>
</dbReference>
<dbReference type="PANTHER" id="PTHR22594">
    <property type="entry name" value="ASPARTYL/LYSYL-TRNA SYNTHETASE"/>
    <property type="match status" value="1"/>
</dbReference>
<dbReference type="AlphaFoldDB" id="A0A1E4TWK9"/>
<dbReference type="InterPro" id="IPR002312">
    <property type="entry name" value="Asp/Asn-tRNA-synth_IIb"/>
</dbReference>
<dbReference type="EMBL" id="KV454013">
    <property type="protein sequence ID" value="ODV96117.1"/>
    <property type="molecule type" value="Genomic_DNA"/>
</dbReference>
<dbReference type="Proteomes" id="UP000094236">
    <property type="component" value="Unassembled WGS sequence"/>
</dbReference>
<dbReference type="PANTHER" id="PTHR22594:SF34">
    <property type="entry name" value="ASPARAGINE--TRNA LIGASE, MITOCHONDRIAL-RELATED"/>
    <property type="match status" value="1"/>
</dbReference>
<proteinExistence type="inferred from homology"/>
<dbReference type="CDD" id="cd04318">
    <property type="entry name" value="EcAsnRS_like_N"/>
    <property type="match status" value="1"/>
</dbReference>
<dbReference type="EC" id="6.1.1.22" evidence="2"/>
<evidence type="ECO:0000256" key="2">
    <source>
        <dbReference type="ARBA" id="ARBA00012816"/>
    </source>
</evidence>
<dbReference type="PRINTS" id="PR01042">
    <property type="entry name" value="TRNASYNTHASP"/>
</dbReference>
<dbReference type="NCBIfam" id="NF003037">
    <property type="entry name" value="PRK03932.1"/>
    <property type="match status" value="1"/>
</dbReference>
<dbReference type="InterPro" id="IPR045864">
    <property type="entry name" value="aa-tRNA-synth_II/BPL/LPL"/>
</dbReference>
<dbReference type="STRING" id="669874.A0A1E4TWK9"/>
<feature type="domain" description="Aminoacyl-transfer RNA synthetases class-II family profile" evidence="10">
    <location>
        <begin position="180"/>
        <end position="502"/>
    </location>
</feature>
<dbReference type="InterPro" id="IPR012340">
    <property type="entry name" value="NA-bd_OB-fold"/>
</dbReference>
<keyword evidence="3" id="KW-0436">Ligase</keyword>
<dbReference type="SUPFAM" id="SSF50249">
    <property type="entry name" value="Nucleic acid-binding proteins"/>
    <property type="match status" value="1"/>
</dbReference>
<dbReference type="Gene3D" id="2.40.50.140">
    <property type="entry name" value="Nucleic acid-binding proteins"/>
    <property type="match status" value="1"/>
</dbReference>
<keyword evidence="5" id="KW-0067">ATP-binding</keyword>
<dbReference type="GO" id="GO:0004816">
    <property type="term" value="F:asparagine-tRNA ligase activity"/>
    <property type="evidence" value="ECO:0007669"/>
    <property type="project" value="UniProtKB-EC"/>
</dbReference>
<dbReference type="GO" id="GO:0005524">
    <property type="term" value="F:ATP binding"/>
    <property type="evidence" value="ECO:0007669"/>
    <property type="project" value="UniProtKB-KW"/>
</dbReference>
<dbReference type="InterPro" id="IPR004364">
    <property type="entry name" value="Aa-tRNA-synt_II"/>
</dbReference>
<dbReference type="GO" id="GO:0070145">
    <property type="term" value="P:mitochondrial asparaginyl-tRNA aminoacylation"/>
    <property type="evidence" value="ECO:0007669"/>
    <property type="project" value="EnsemblFungi"/>
</dbReference>
<evidence type="ECO:0000313" key="12">
    <source>
        <dbReference type="Proteomes" id="UP000094236"/>
    </source>
</evidence>
<dbReference type="InterPro" id="IPR006195">
    <property type="entry name" value="aa-tRNA-synth_II"/>
</dbReference>
<protein>
    <recommendedName>
        <fullName evidence="9">Asparagine--tRNA ligase, mitochondrial</fullName>
        <ecNumber evidence="2">6.1.1.22</ecNumber>
    </recommendedName>
    <alternativeName>
        <fullName evidence="8">Asparaginyl-tRNA synthetase</fullName>
    </alternativeName>
</protein>
<dbReference type="Pfam" id="PF00152">
    <property type="entry name" value="tRNA-synt_2"/>
    <property type="match status" value="1"/>
</dbReference>
<dbReference type="SUPFAM" id="SSF55681">
    <property type="entry name" value="Class II aaRS and biotin synthetases"/>
    <property type="match status" value="1"/>
</dbReference>
<evidence type="ECO:0000313" key="11">
    <source>
        <dbReference type="EMBL" id="ODV96117.1"/>
    </source>
</evidence>
<dbReference type="Pfam" id="PF01336">
    <property type="entry name" value="tRNA_anti-codon"/>
    <property type="match status" value="1"/>
</dbReference>
<evidence type="ECO:0000256" key="3">
    <source>
        <dbReference type="ARBA" id="ARBA00022598"/>
    </source>
</evidence>
<dbReference type="CDD" id="cd00776">
    <property type="entry name" value="AsxRS_core"/>
    <property type="match status" value="1"/>
</dbReference>
<name>A0A1E4TWK9_PACTA</name>
<organism evidence="11 12">
    <name type="scientific">Pachysolen tannophilus NRRL Y-2460</name>
    <dbReference type="NCBI Taxonomy" id="669874"/>
    <lineage>
        <taxon>Eukaryota</taxon>
        <taxon>Fungi</taxon>
        <taxon>Dikarya</taxon>
        <taxon>Ascomycota</taxon>
        <taxon>Saccharomycotina</taxon>
        <taxon>Pichiomycetes</taxon>
        <taxon>Pachysolenaceae</taxon>
        <taxon>Pachysolen</taxon>
    </lineage>
</organism>
<dbReference type="NCBIfam" id="TIGR00457">
    <property type="entry name" value="asnS"/>
    <property type="match status" value="1"/>
</dbReference>
<dbReference type="GO" id="GO:0005739">
    <property type="term" value="C:mitochondrion"/>
    <property type="evidence" value="ECO:0007669"/>
    <property type="project" value="EnsemblFungi"/>
</dbReference>
<evidence type="ECO:0000256" key="7">
    <source>
        <dbReference type="ARBA" id="ARBA00023146"/>
    </source>
</evidence>
<dbReference type="PROSITE" id="PS50862">
    <property type="entry name" value="AA_TRNA_LIGASE_II"/>
    <property type="match status" value="1"/>
</dbReference>
<accession>A0A1E4TWK9</accession>
<evidence type="ECO:0000256" key="1">
    <source>
        <dbReference type="ARBA" id="ARBA00008226"/>
    </source>
</evidence>
<keyword evidence="7" id="KW-0030">Aminoacyl-tRNA synthetase</keyword>
<dbReference type="GO" id="GO:0003676">
    <property type="term" value="F:nucleic acid binding"/>
    <property type="evidence" value="ECO:0007669"/>
    <property type="project" value="InterPro"/>
</dbReference>
<keyword evidence="6" id="KW-0648">Protein biosynthesis</keyword>
<keyword evidence="4" id="KW-0547">Nucleotide-binding</keyword>
<dbReference type="InterPro" id="IPR004522">
    <property type="entry name" value="Asn-tRNA-ligase"/>
</dbReference>
<evidence type="ECO:0000256" key="4">
    <source>
        <dbReference type="ARBA" id="ARBA00022741"/>
    </source>
</evidence>
<dbReference type="OrthoDB" id="43906at2759"/>
<keyword evidence="12" id="KW-1185">Reference proteome</keyword>
<evidence type="ECO:0000256" key="5">
    <source>
        <dbReference type="ARBA" id="ARBA00022840"/>
    </source>
</evidence>
<comment type="similarity">
    <text evidence="1">Belongs to the class-II aminoacyl-tRNA synthetase family.</text>
</comment>